<evidence type="ECO:0000313" key="17">
    <source>
        <dbReference type="Proteomes" id="UP000515202"/>
    </source>
</evidence>
<name>A0A6P3RWE1_PTEVA</name>
<dbReference type="PANTHER" id="PTHR23037:SF28">
    <property type="entry name" value="ERYTHROPOIETIN RECEPTOR"/>
    <property type="match status" value="1"/>
</dbReference>
<dbReference type="InterPro" id="IPR053856">
    <property type="entry name" value="TSLPR_D1"/>
</dbReference>
<evidence type="ECO:0000256" key="8">
    <source>
        <dbReference type="ARBA" id="ARBA00023170"/>
    </source>
</evidence>
<dbReference type="InterPro" id="IPR048648">
    <property type="entry name" value="CRLF2-like_D2"/>
</dbReference>
<dbReference type="SUPFAM" id="SSF49265">
    <property type="entry name" value="Fibronectin type III"/>
    <property type="match status" value="1"/>
</dbReference>
<evidence type="ECO:0000256" key="6">
    <source>
        <dbReference type="ARBA" id="ARBA00023136"/>
    </source>
</evidence>
<dbReference type="RefSeq" id="XP_011384081.1">
    <property type="nucleotide sequence ID" value="XM_011385779.1"/>
</dbReference>
<comment type="function">
    <text evidence="10">Receptor for thymic stromal lymphopoietin (TSLP). Forms a functional complex with TSLP and IL7R which is capable of stimulating cell proliferation through activation of STAT3 and STAT5. Also activates JAK2. Implicated in the development of the hematopoietic system.</text>
</comment>
<comment type="similarity">
    <text evidence="2">Belongs to the type I cytokine receptor family. Type 5 subfamily.</text>
</comment>
<dbReference type="Proteomes" id="UP000515202">
    <property type="component" value="Unplaced"/>
</dbReference>
<dbReference type="CTD" id="64109"/>
<evidence type="ECO:0000256" key="2">
    <source>
        <dbReference type="ARBA" id="ARBA00008159"/>
    </source>
</evidence>
<keyword evidence="17" id="KW-1185">Reference proteome</keyword>
<dbReference type="InterPro" id="IPR036116">
    <property type="entry name" value="FN3_sf"/>
</dbReference>
<dbReference type="CDD" id="cd00063">
    <property type="entry name" value="FN3"/>
    <property type="match status" value="1"/>
</dbReference>
<dbReference type="Pfam" id="PF22012">
    <property type="entry name" value="TSLPR_D1"/>
    <property type="match status" value="1"/>
</dbReference>
<dbReference type="Pfam" id="PF21605">
    <property type="entry name" value="CRLF2-like_D2"/>
    <property type="match status" value="1"/>
</dbReference>
<evidence type="ECO:0000256" key="3">
    <source>
        <dbReference type="ARBA" id="ARBA00022692"/>
    </source>
</evidence>
<dbReference type="InterPro" id="IPR003961">
    <property type="entry name" value="FN3_dom"/>
</dbReference>
<evidence type="ECO:0000256" key="1">
    <source>
        <dbReference type="ARBA" id="ARBA00004479"/>
    </source>
</evidence>
<evidence type="ECO:0000256" key="11">
    <source>
        <dbReference type="ARBA" id="ARBA00068087"/>
    </source>
</evidence>
<feature type="transmembrane region" description="Helical" evidence="14">
    <location>
        <begin position="436"/>
        <end position="456"/>
    </location>
</feature>
<dbReference type="AlphaFoldDB" id="A0A6P3RWE1"/>
<evidence type="ECO:0000256" key="4">
    <source>
        <dbReference type="ARBA" id="ARBA00022729"/>
    </source>
</evidence>
<dbReference type="KEGG" id="pvp:105309602"/>
<dbReference type="OrthoDB" id="8803253at2759"/>
<evidence type="ECO:0000256" key="7">
    <source>
        <dbReference type="ARBA" id="ARBA00023157"/>
    </source>
</evidence>
<feature type="region of interest" description="Disordered" evidence="13">
    <location>
        <begin position="229"/>
        <end position="300"/>
    </location>
</feature>
<comment type="subcellular location">
    <subcellularLocation>
        <location evidence="1">Membrane</location>
        <topology evidence="1">Single-pass type I membrane protein</topology>
    </subcellularLocation>
</comment>
<evidence type="ECO:0000256" key="5">
    <source>
        <dbReference type="ARBA" id="ARBA00022989"/>
    </source>
</evidence>
<dbReference type="GeneID" id="105309602"/>
<keyword evidence="9" id="KW-0325">Glycoprotein</keyword>
<evidence type="ECO:0000256" key="10">
    <source>
        <dbReference type="ARBA" id="ARBA00058201"/>
    </source>
</evidence>
<feature type="region of interest" description="Disordered" evidence="13">
    <location>
        <begin position="1"/>
        <end position="24"/>
    </location>
</feature>
<protein>
    <recommendedName>
        <fullName evidence="11">Cytokine receptor-like factor 2</fullName>
    </recommendedName>
    <alternativeName>
        <fullName evidence="12">Thymic stromal lymphopoietin protein receptor</fullName>
    </alternativeName>
</protein>
<dbReference type="FunFam" id="2.60.40.10:FF:001547">
    <property type="entry name" value="Cytokine receptor-like factor 2"/>
    <property type="match status" value="1"/>
</dbReference>
<keyword evidence="4" id="KW-0732">Signal</keyword>
<evidence type="ECO:0000256" key="9">
    <source>
        <dbReference type="ARBA" id="ARBA00023180"/>
    </source>
</evidence>
<evidence type="ECO:0000313" key="18">
    <source>
        <dbReference type="RefSeq" id="XP_011384081.1"/>
    </source>
</evidence>
<dbReference type="InterPro" id="IPR013783">
    <property type="entry name" value="Ig-like_fold"/>
</dbReference>
<evidence type="ECO:0000256" key="12">
    <source>
        <dbReference type="ARBA" id="ARBA00077227"/>
    </source>
</evidence>
<evidence type="ECO:0000259" key="15">
    <source>
        <dbReference type="Pfam" id="PF21605"/>
    </source>
</evidence>
<feature type="domain" description="Cytokine receptor-like factor 2-like" evidence="16">
    <location>
        <begin position="155"/>
        <end position="203"/>
    </location>
</feature>
<evidence type="ECO:0000256" key="13">
    <source>
        <dbReference type="SAM" id="MobiDB-lite"/>
    </source>
</evidence>
<reference evidence="18" key="1">
    <citation type="submission" date="2025-08" db="UniProtKB">
        <authorList>
            <consortium name="RefSeq"/>
        </authorList>
    </citation>
    <scope>IDENTIFICATION</scope>
    <source>
        <tissue evidence="18">Kidney</tissue>
    </source>
</reference>
<keyword evidence="5 14" id="KW-1133">Transmembrane helix</keyword>
<dbReference type="GO" id="GO:0004896">
    <property type="term" value="F:cytokine receptor activity"/>
    <property type="evidence" value="ECO:0007669"/>
    <property type="project" value="TreeGrafter"/>
</dbReference>
<sequence>MAARRNGPGCDALTAPPAQSRGSGSLCVSLGWSCTRSGPWKALDVTESPSPECHSFDGVPCSLPWVDEGAPGRRDSPRERTADGVDMGSAALVRLPFYAQTVPWPWRPRSGTLCAIGTGRLWLVKHRREARNDQENGQHVRCERLPWGTRLCRAFTGDTAYSRCAHYILRRGHTAGCLLAARGDLILSLSLWDGAASLFNQTLWTSDFCECPAPSRLCSGAAPSCPNPGGPALEKLPRPHPGGRAHAAGRQCAPPSSGTRDPAYPRPQPTGFCQDLGLPQPREPPEEASAEAEGRASKQRWPRHFGRARCPCRPRWPSRCRVSSPVKPSSPTHLSFQWHQDSVTVTCSNLSYRGLLYEVQLRSTFDTEWQSREEEACHVTVGGLDADKCYFLRARVRTEQSSYGPDSYPSDWSEVAHLHRGELRESCQDRAFSPKFVSMSAAVVVLTLLLLLLFLWKLRSVKELVMPSVPDPKASFPGLFEAHRGDFQEWIHDTQNVAVPSKVEPGEHACVLEDAPGVPLPQVLKVGGVICQPSGLPRGM</sequence>
<dbReference type="GO" id="GO:0009897">
    <property type="term" value="C:external side of plasma membrane"/>
    <property type="evidence" value="ECO:0007669"/>
    <property type="project" value="TreeGrafter"/>
</dbReference>
<evidence type="ECO:0000259" key="16">
    <source>
        <dbReference type="Pfam" id="PF22012"/>
    </source>
</evidence>
<keyword evidence="8" id="KW-0675">Receptor</keyword>
<evidence type="ECO:0000256" key="14">
    <source>
        <dbReference type="SAM" id="Phobius"/>
    </source>
</evidence>
<dbReference type="PANTHER" id="PTHR23037">
    <property type="entry name" value="CYTOKINE RECEPTOR"/>
    <property type="match status" value="1"/>
</dbReference>
<keyword evidence="3 14" id="KW-0812">Transmembrane</keyword>
<organism evidence="17 18">
    <name type="scientific">Pteropus vampyrus</name>
    <name type="common">Large flying fox</name>
    <dbReference type="NCBI Taxonomy" id="132908"/>
    <lineage>
        <taxon>Eukaryota</taxon>
        <taxon>Metazoa</taxon>
        <taxon>Chordata</taxon>
        <taxon>Craniata</taxon>
        <taxon>Vertebrata</taxon>
        <taxon>Euteleostomi</taxon>
        <taxon>Mammalia</taxon>
        <taxon>Eutheria</taxon>
        <taxon>Laurasiatheria</taxon>
        <taxon>Chiroptera</taxon>
        <taxon>Yinpterochiroptera</taxon>
        <taxon>Pteropodoidea</taxon>
        <taxon>Pteropodidae</taxon>
        <taxon>Pteropodinae</taxon>
        <taxon>Pteropus</taxon>
    </lineage>
</organism>
<accession>A0A6P3RWE1</accession>
<keyword evidence="6 14" id="KW-0472">Membrane</keyword>
<feature type="domain" description="Cytokine receptor-like factor 2-like D2" evidence="15">
    <location>
        <begin position="328"/>
        <end position="421"/>
    </location>
</feature>
<proteinExistence type="inferred from homology"/>
<keyword evidence="7" id="KW-1015">Disulfide bond</keyword>
<dbReference type="Gene3D" id="2.60.40.10">
    <property type="entry name" value="Immunoglobulins"/>
    <property type="match status" value="2"/>
</dbReference>
<gene>
    <name evidence="18" type="primary">CRLF2</name>
</gene>